<organism evidence="10">
    <name type="scientific">Cladocopium goreaui</name>
    <dbReference type="NCBI Taxonomy" id="2562237"/>
    <lineage>
        <taxon>Eukaryota</taxon>
        <taxon>Sar</taxon>
        <taxon>Alveolata</taxon>
        <taxon>Dinophyceae</taxon>
        <taxon>Suessiales</taxon>
        <taxon>Symbiodiniaceae</taxon>
        <taxon>Cladocopium</taxon>
    </lineage>
</organism>
<comment type="caution">
    <text evidence="10">The sequence shown here is derived from an EMBL/GenBank/DDBJ whole genome shotgun (WGS) entry which is preliminary data.</text>
</comment>
<dbReference type="GO" id="GO:0046872">
    <property type="term" value="F:metal ion binding"/>
    <property type="evidence" value="ECO:0007669"/>
    <property type="project" value="UniProtKB-UniRule"/>
</dbReference>
<keyword evidence="5 7" id="KW-0862">Zinc</keyword>
<protein>
    <submittedName>
        <fullName evidence="12">Probable cytosolic oligopeptidase A (Thime t metalloendopeptidase 2) (Zincin-like metalloproteases family protein 2)</fullName>
    </submittedName>
</protein>
<dbReference type="Gene3D" id="1.10.1370.10">
    <property type="entry name" value="Neurolysin, domain 3"/>
    <property type="match status" value="1"/>
</dbReference>
<feature type="domain" description="Oligopeptidase A N-terminal" evidence="9">
    <location>
        <begin position="105"/>
        <end position="228"/>
    </location>
</feature>
<dbReference type="GO" id="GO:0006508">
    <property type="term" value="P:proteolysis"/>
    <property type="evidence" value="ECO:0007669"/>
    <property type="project" value="UniProtKB-KW"/>
</dbReference>
<dbReference type="SUPFAM" id="SSF55486">
    <property type="entry name" value="Metalloproteases ('zincins'), catalytic domain"/>
    <property type="match status" value="1"/>
</dbReference>
<evidence type="ECO:0000259" key="8">
    <source>
        <dbReference type="Pfam" id="PF01432"/>
    </source>
</evidence>
<dbReference type="InterPro" id="IPR045090">
    <property type="entry name" value="Pept_M3A_M3B"/>
</dbReference>
<keyword evidence="6 7" id="KW-0482">Metalloprotease</keyword>
<evidence type="ECO:0000313" key="10">
    <source>
        <dbReference type="EMBL" id="CAI3987556.1"/>
    </source>
</evidence>
<name>A0A9P1C9S6_9DINO</name>
<evidence type="ECO:0000256" key="2">
    <source>
        <dbReference type="ARBA" id="ARBA00022670"/>
    </source>
</evidence>
<dbReference type="EMBL" id="CAMXCT030001179">
    <property type="protein sequence ID" value="CAL4774868.1"/>
    <property type="molecule type" value="Genomic_DNA"/>
</dbReference>
<dbReference type="InterPro" id="IPR001567">
    <property type="entry name" value="Pept_M3A_M3B_dom"/>
</dbReference>
<keyword evidence="2 7" id="KW-0645">Protease</keyword>
<evidence type="ECO:0000256" key="1">
    <source>
        <dbReference type="ARBA" id="ARBA00006040"/>
    </source>
</evidence>
<dbReference type="PANTHER" id="PTHR11804">
    <property type="entry name" value="PROTEASE M3 THIMET OLIGOPEPTIDASE-RELATED"/>
    <property type="match status" value="1"/>
</dbReference>
<keyword evidence="3 7" id="KW-0479">Metal-binding</keyword>
<dbReference type="OrthoDB" id="412093at2759"/>
<comment type="cofactor">
    <cofactor evidence="7">
        <name>Zn(2+)</name>
        <dbReference type="ChEBI" id="CHEBI:29105"/>
    </cofactor>
    <text evidence="7">Binds 1 zinc ion.</text>
</comment>
<dbReference type="EMBL" id="CAMXCT010001179">
    <property type="protein sequence ID" value="CAI3987556.1"/>
    <property type="molecule type" value="Genomic_DNA"/>
</dbReference>
<dbReference type="Proteomes" id="UP001152797">
    <property type="component" value="Unassembled WGS sequence"/>
</dbReference>
<dbReference type="GO" id="GO:0006518">
    <property type="term" value="P:peptide metabolic process"/>
    <property type="evidence" value="ECO:0007669"/>
    <property type="project" value="TreeGrafter"/>
</dbReference>
<dbReference type="InterPro" id="IPR024077">
    <property type="entry name" value="Neurolysin/TOP_dom2"/>
</dbReference>
<evidence type="ECO:0000256" key="7">
    <source>
        <dbReference type="RuleBase" id="RU003435"/>
    </source>
</evidence>
<sequence>MYDVPRPRWRQRFLPRVRCVLLAYLAGSLCFAWWPSRPTRLVRNAGRTYQLLPTKKLEQERALLTQPVHREVAPGVFNPLLDELNGIPRLEKVRSEHLVSAVDLVLEQFQSDLRRIQSSLYKKMALQQQRLSYEEVLGPVEILLDRVEKVWGAIHFLRRAWRISPKIDEIYHQLSYRLSTAASILAQSDFLHEALRQLSEQDLSPVQRRVVMRLAREGFTMGVGIEDPKTLRSLEEGTKRLAQLATVFSQNVAQDEEQVLLRASRDEIKGLSQKVLNVLNTGDGEEFWLTSQREACEAYGRDAENADVRRKAFLAARRLGSGNLPVIAEMLRIRQDWAAVLGYRNFADLVFEARSASKAEVEMLLQALRESSEAAAVEELKDLKTFADEDLRVWDIDHVRSKMKQSEFEEAQLEPYLPLTGVIRGLFKLIERLFNVRLETATSRREVPLWHRSIRFYRVVDVDSQHPIAGLYLDLFQHGKKLRSGGFWSDSFVSFSKRLGNNQDVRRPIAHIVGDLPPPADGPNLLSLREVRSLFNAAGGALQHLLNQQEEGLASPENMEMDAALLPNFMEQWAMDPSTLQSFGGHWETGEVIPDHLLQAMKAQAKHGALDLFQKVSWAQLDLELHSQDLSEDGIDGILEVARAQLASEEIASVLPDFNDAVEEGLCNFHGPFSTGFAAGEYVRIWKEVLVADLFEAFQNQDGDVSTGKRMRELFLAPGADVSPTALVRELRGRGPKVGPFLKQLGLSRLKVLRLASVTHMKMSCPQMLGKERCDLVKCCSQARARGRLLQLAKVAEEKRSQQTFAVLCVDEGTWPQDVMKVDAGCALKLMSRCKGVTRACLMADLDAEALRSIRECFERLLAVSESIIGVTADLGNLWLKHHSAIREVISERPVYLTPIVQLPMISASFKSREQTLLVTWGSQKEVEMLKPTFCSGCNIVMDLDRLEILGVDVSQDARWARYLNFDTNTDEDMALGSGLLQMVKDRISEVNVQGKKDMLIKSLIVTTRLSMFSNLLREGTGLPVFNELTMLNLFSSASSLSHFNDAKVLCRLSDKLARSPAKSPGVSPGGCKLGLLQLEYEYPPAFGDVDHPGTFGFKTCPRIVKGLTFEKAQEGSFDQNILEEMSCEIKKLEEEGVVGITGNCGFMMYYQCFARHIAKVPVFMSALIQAATMAAAMEPAERVLILTANAATLQPGKDKLLLESGIQVTNSEKFLIRGCEQLAGFDAVANAERVDTIRVQNAISNYVLEILKEENSRQDYGAIKMVLLECTELPHYADELRKITSLPVFDAVTCVNYFFHATATQNWNNKTFSPHNPSFWASNFDAEGHPKDSKRCAANCDS</sequence>
<dbReference type="GO" id="GO:0004222">
    <property type="term" value="F:metalloendopeptidase activity"/>
    <property type="evidence" value="ECO:0007669"/>
    <property type="project" value="InterPro"/>
</dbReference>
<proteinExistence type="inferred from homology"/>
<evidence type="ECO:0000256" key="6">
    <source>
        <dbReference type="ARBA" id="ARBA00023049"/>
    </source>
</evidence>
<evidence type="ECO:0000313" key="12">
    <source>
        <dbReference type="EMBL" id="CAL4774868.1"/>
    </source>
</evidence>
<dbReference type="Gene3D" id="3.40.390.10">
    <property type="entry name" value="Collagenase (Catalytic Domain)"/>
    <property type="match status" value="1"/>
</dbReference>
<feature type="domain" description="Peptidase M3A/M3B catalytic" evidence="8">
    <location>
        <begin position="303"/>
        <end position="746"/>
    </location>
</feature>
<dbReference type="InterPro" id="IPR024079">
    <property type="entry name" value="MetalloPept_cat_dom_sf"/>
</dbReference>
<accession>A0A9P1C9S6</accession>
<evidence type="ECO:0000313" key="13">
    <source>
        <dbReference type="Proteomes" id="UP001152797"/>
    </source>
</evidence>
<evidence type="ECO:0000256" key="4">
    <source>
        <dbReference type="ARBA" id="ARBA00022801"/>
    </source>
</evidence>
<dbReference type="Gene3D" id="1.10.1370.40">
    <property type="match status" value="1"/>
</dbReference>
<dbReference type="PANTHER" id="PTHR11804:SF84">
    <property type="entry name" value="SACCHAROLYSIN"/>
    <property type="match status" value="1"/>
</dbReference>
<gene>
    <name evidence="10" type="ORF">C1SCF055_LOCUS14816</name>
</gene>
<evidence type="ECO:0000259" key="9">
    <source>
        <dbReference type="Pfam" id="PF19310"/>
    </source>
</evidence>
<reference evidence="11" key="2">
    <citation type="submission" date="2024-04" db="EMBL/GenBank/DDBJ databases">
        <authorList>
            <person name="Chen Y."/>
            <person name="Shah S."/>
            <person name="Dougan E. K."/>
            <person name="Thang M."/>
            <person name="Chan C."/>
        </authorList>
    </citation>
    <scope>NUCLEOTIDE SEQUENCE [LARGE SCALE GENOMIC DNA]</scope>
</reference>
<evidence type="ECO:0000256" key="5">
    <source>
        <dbReference type="ARBA" id="ARBA00022833"/>
    </source>
</evidence>
<dbReference type="InterPro" id="IPR045666">
    <property type="entry name" value="OpdA_N"/>
</dbReference>
<evidence type="ECO:0000256" key="3">
    <source>
        <dbReference type="ARBA" id="ARBA00022723"/>
    </source>
</evidence>
<reference evidence="10" key="1">
    <citation type="submission" date="2022-10" db="EMBL/GenBank/DDBJ databases">
        <authorList>
            <person name="Chen Y."/>
            <person name="Dougan E. K."/>
            <person name="Chan C."/>
            <person name="Rhodes N."/>
            <person name="Thang M."/>
        </authorList>
    </citation>
    <scope>NUCLEOTIDE SEQUENCE</scope>
</reference>
<dbReference type="Pfam" id="PF01432">
    <property type="entry name" value="Peptidase_M3"/>
    <property type="match status" value="1"/>
</dbReference>
<keyword evidence="4 7" id="KW-0378">Hydrolase</keyword>
<dbReference type="Pfam" id="PF19310">
    <property type="entry name" value="TOP_N"/>
    <property type="match status" value="1"/>
</dbReference>
<dbReference type="EMBL" id="CAMXCT020001179">
    <property type="protein sequence ID" value="CAL1140931.1"/>
    <property type="molecule type" value="Genomic_DNA"/>
</dbReference>
<keyword evidence="13" id="KW-1185">Reference proteome</keyword>
<evidence type="ECO:0000313" key="11">
    <source>
        <dbReference type="EMBL" id="CAL1140931.1"/>
    </source>
</evidence>
<comment type="similarity">
    <text evidence="1 7">Belongs to the peptidase M3 family.</text>
</comment>